<dbReference type="RefSeq" id="WP_201850588.1">
    <property type="nucleotide sequence ID" value="NZ_JAERRG010000003.1"/>
</dbReference>
<evidence type="ECO:0008006" key="4">
    <source>
        <dbReference type="Google" id="ProtNLM"/>
    </source>
</evidence>
<feature type="chain" id="PRO_5047014599" description="Chaplin" evidence="1">
    <location>
        <begin position="27"/>
        <end position="69"/>
    </location>
</feature>
<comment type="caution">
    <text evidence="2">The sequence shown here is derived from an EMBL/GenBank/DDBJ whole genome shotgun (WGS) entry which is preliminary data.</text>
</comment>
<proteinExistence type="predicted"/>
<keyword evidence="3" id="KW-1185">Reference proteome</keyword>
<evidence type="ECO:0000256" key="1">
    <source>
        <dbReference type="SAM" id="SignalP"/>
    </source>
</evidence>
<gene>
    <name evidence="2" type="ORF">JK364_12310</name>
</gene>
<sequence length="69" mass="6853">MRMRTALSTLALTAASLAVGATGAVAEDGPDVTVNNASSTTFPGVCASNQFSFVTVPVNLVGQSDSSSC</sequence>
<dbReference type="EMBL" id="JAERRG010000003">
    <property type="protein sequence ID" value="MBL1113171.1"/>
    <property type="molecule type" value="Genomic_DNA"/>
</dbReference>
<organism evidence="2 3">
    <name type="scientific">Streptomyces endocoffeicus</name>
    <dbReference type="NCBI Taxonomy" id="2898945"/>
    <lineage>
        <taxon>Bacteria</taxon>
        <taxon>Bacillati</taxon>
        <taxon>Actinomycetota</taxon>
        <taxon>Actinomycetes</taxon>
        <taxon>Kitasatosporales</taxon>
        <taxon>Streptomycetaceae</taxon>
        <taxon>Streptomyces</taxon>
    </lineage>
</organism>
<name>A0ABS1PN49_9ACTN</name>
<keyword evidence="1" id="KW-0732">Signal</keyword>
<dbReference type="Proteomes" id="UP000621510">
    <property type="component" value="Unassembled WGS sequence"/>
</dbReference>
<evidence type="ECO:0000313" key="2">
    <source>
        <dbReference type="EMBL" id="MBL1113171.1"/>
    </source>
</evidence>
<feature type="signal peptide" evidence="1">
    <location>
        <begin position="1"/>
        <end position="26"/>
    </location>
</feature>
<reference evidence="2 3" key="1">
    <citation type="submission" date="2021-01" db="EMBL/GenBank/DDBJ databases">
        <title>WGS of actinomycetes isolated from Thailand.</title>
        <authorList>
            <person name="Thawai C."/>
        </authorList>
    </citation>
    <scope>NUCLEOTIDE SEQUENCE [LARGE SCALE GENOMIC DNA]</scope>
    <source>
        <strain evidence="2 3">CA3R110</strain>
    </source>
</reference>
<protein>
    <recommendedName>
        <fullName evidence="4">Chaplin</fullName>
    </recommendedName>
</protein>
<evidence type="ECO:0000313" key="3">
    <source>
        <dbReference type="Proteomes" id="UP000621510"/>
    </source>
</evidence>
<accession>A0ABS1PN49</accession>